<evidence type="ECO:0000256" key="3">
    <source>
        <dbReference type="ARBA" id="ARBA00023125"/>
    </source>
</evidence>
<feature type="region of interest" description="Disordered" evidence="6">
    <location>
        <begin position="353"/>
        <end position="383"/>
    </location>
</feature>
<feature type="region of interest" description="Disordered" evidence="6">
    <location>
        <begin position="1"/>
        <end position="82"/>
    </location>
</feature>
<gene>
    <name evidence="8" type="ORF">CJ030_MR7G000823</name>
</gene>
<dbReference type="Pfam" id="PF03634">
    <property type="entry name" value="TCP"/>
    <property type="match status" value="1"/>
</dbReference>
<dbReference type="InterPro" id="IPR017887">
    <property type="entry name" value="TF_TCP_subgr"/>
</dbReference>
<dbReference type="GO" id="GO:0005634">
    <property type="term" value="C:nucleus"/>
    <property type="evidence" value="ECO:0007669"/>
    <property type="project" value="UniProtKB-SubCell"/>
</dbReference>
<evidence type="ECO:0000313" key="9">
    <source>
        <dbReference type="Proteomes" id="UP000516437"/>
    </source>
</evidence>
<dbReference type="SMR" id="A0A6A1V5F0"/>
<dbReference type="GO" id="GO:0003700">
    <property type="term" value="F:DNA-binding transcription factor activity"/>
    <property type="evidence" value="ECO:0007669"/>
    <property type="project" value="InterPro"/>
</dbReference>
<feature type="domain" description="TCP" evidence="7">
    <location>
        <begin position="70"/>
        <end position="124"/>
    </location>
</feature>
<evidence type="ECO:0000256" key="1">
    <source>
        <dbReference type="ARBA" id="ARBA00004123"/>
    </source>
</evidence>
<keyword evidence="3" id="KW-0238">DNA-binding</keyword>
<comment type="caution">
    <text evidence="8">The sequence shown here is derived from an EMBL/GenBank/DDBJ whole genome shotgun (WGS) entry which is preliminary data.</text>
</comment>
<dbReference type="OrthoDB" id="1904351at2759"/>
<keyword evidence="5" id="KW-0539">Nucleus</keyword>
<dbReference type="Proteomes" id="UP000516437">
    <property type="component" value="Chromosome 7"/>
</dbReference>
<reference evidence="8 9" key="1">
    <citation type="journal article" date="2019" name="Plant Biotechnol. J.">
        <title>The red bayberry genome and genetic basis of sex determination.</title>
        <authorList>
            <person name="Jia H.M."/>
            <person name="Jia H.J."/>
            <person name="Cai Q.L."/>
            <person name="Wang Y."/>
            <person name="Zhao H.B."/>
            <person name="Yang W.F."/>
            <person name="Wang G.Y."/>
            <person name="Li Y.H."/>
            <person name="Zhan D.L."/>
            <person name="Shen Y.T."/>
            <person name="Niu Q.F."/>
            <person name="Chang L."/>
            <person name="Qiu J."/>
            <person name="Zhao L."/>
            <person name="Xie H.B."/>
            <person name="Fu W.Y."/>
            <person name="Jin J."/>
            <person name="Li X.W."/>
            <person name="Jiao Y."/>
            <person name="Zhou C.C."/>
            <person name="Tu T."/>
            <person name="Chai C.Y."/>
            <person name="Gao J.L."/>
            <person name="Fan L.J."/>
            <person name="van de Weg E."/>
            <person name="Wang J.Y."/>
            <person name="Gao Z.S."/>
        </authorList>
    </citation>
    <scope>NUCLEOTIDE SEQUENCE [LARGE SCALE GENOMIC DNA]</scope>
    <source>
        <tissue evidence="8">Leaves</tissue>
    </source>
</reference>
<dbReference type="AlphaFoldDB" id="A0A6A1V5F0"/>
<proteinExistence type="predicted"/>
<dbReference type="PANTHER" id="PTHR31072">
    <property type="entry name" value="TRANSCRIPTION FACTOR TCP4-RELATED"/>
    <property type="match status" value="1"/>
</dbReference>
<feature type="compositionally biased region" description="Basic and acidic residues" evidence="6">
    <location>
        <begin position="370"/>
        <end position="383"/>
    </location>
</feature>
<feature type="compositionally biased region" description="Polar residues" evidence="6">
    <location>
        <begin position="40"/>
        <end position="50"/>
    </location>
</feature>
<feature type="compositionally biased region" description="Low complexity" evidence="6">
    <location>
        <begin position="25"/>
        <end position="34"/>
    </location>
</feature>
<keyword evidence="4" id="KW-0804">Transcription</keyword>
<name>A0A6A1V5F0_9ROSI</name>
<feature type="region of interest" description="Disordered" evidence="6">
    <location>
        <begin position="221"/>
        <end position="246"/>
    </location>
</feature>
<evidence type="ECO:0000256" key="6">
    <source>
        <dbReference type="SAM" id="MobiDB-lite"/>
    </source>
</evidence>
<dbReference type="InterPro" id="IPR005333">
    <property type="entry name" value="Transcription_factor_TCP"/>
</dbReference>
<evidence type="ECO:0000256" key="4">
    <source>
        <dbReference type="ARBA" id="ARBA00023163"/>
    </source>
</evidence>
<sequence length="383" mass="41009">MDEENGIRRQNFPLQLLEKKEEEASSSSHYPSLSIPTAEPSLSRSNSTAIQLPPEPPKNINKPTPKRNSTKDRHTKVDGRGRRIRMPIACAARVFQLTRELGHKSDGETIQWLLQQAEPAVIAATGTGTIPANFTSLNISLRSSGSTMPAPSHLRSSYFNPSFSALPHLRNSVDETSQRRTLFPSVGSSSSETSSMLLNFNPSNVDVNATLQAKQELVREAGLDLSDSEGSAGRKRRPEQEYLSQSQMGSYLLQSSTGSIPANHGQNPAAFWMVANPSTQVISGDPMWTFPSGGNGASMYRGSMSSGLHFMNFAPPMALLPGQQFGAGIGGGGGTVNDTHLGVLAAFNSHRPIGGAGSLESPASGTHQHHQGDDRRDTAGHNS</sequence>
<dbReference type="PROSITE" id="PS51369">
    <property type="entry name" value="TCP"/>
    <property type="match status" value="1"/>
</dbReference>
<evidence type="ECO:0000313" key="8">
    <source>
        <dbReference type="EMBL" id="KAB1208039.1"/>
    </source>
</evidence>
<evidence type="ECO:0000256" key="5">
    <source>
        <dbReference type="ARBA" id="ARBA00023242"/>
    </source>
</evidence>
<organism evidence="8 9">
    <name type="scientific">Morella rubra</name>
    <name type="common">Chinese bayberry</name>
    <dbReference type="NCBI Taxonomy" id="262757"/>
    <lineage>
        <taxon>Eukaryota</taxon>
        <taxon>Viridiplantae</taxon>
        <taxon>Streptophyta</taxon>
        <taxon>Embryophyta</taxon>
        <taxon>Tracheophyta</taxon>
        <taxon>Spermatophyta</taxon>
        <taxon>Magnoliopsida</taxon>
        <taxon>eudicotyledons</taxon>
        <taxon>Gunneridae</taxon>
        <taxon>Pentapetalae</taxon>
        <taxon>rosids</taxon>
        <taxon>fabids</taxon>
        <taxon>Fagales</taxon>
        <taxon>Myricaceae</taxon>
        <taxon>Morella</taxon>
    </lineage>
</organism>
<dbReference type="GO" id="GO:0043565">
    <property type="term" value="F:sequence-specific DNA binding"/>
    <property type="evidence" value="ECO:0007669"/>
    <property type="project" value="TreeGrafter"/>
</dbReference>
<protein>
    <submittedName>
        <fullName evidence="8">Transcription factor TCP14</fullName>
    </submittedName>
</protein>
<evidence type="ECO:0000256" key="2">
    <source>
        <dbReference type="ARBA" id="ARBA00023015"/>
    </source>
</evidence>
<dbReference type="EMBL" id="RXIC02000025">
    <property type="protein sequence ID" value="KAB1208039.1"/>
    <property type="molecule type" value="Genomic_DNA"/>
</dbReference>
<accession>A0A6A1V5F0</accession>
<feature type="compositionally biased region" description="Basic and acidic residues" evidence="6">
    <location>
        <begin position="69"/>
        <end position="81"/>
    </location>
</feature>
<keyword evidence="9" id="KW-1185">Reference proteome</keyword>
<evidence type="ECO:0000259" key="7">
    <source>
        <dbReference type="PROSITE" id="PS51369"/>
    </source>
</evidence>
<dbReference type="PANTHER" id="PTHR31072:SF170">
    <property type="entry name" value="TRANSCRIPTION FACTOR TCP15-RELATED"/>
    <property type="match status" value="1"/>
</dbReference>
<comment type="subcellular location">
    <subcellularLocation>
        <location evidence="1">Nucleus</location>
    </subcellularLocation>
</comment>
<keyword evidence="2" id="KW-0805">Transcription regulation</keyword>